<evidence type="ECO:0008006" key="5">
    <source>
        <dbReference type="Google" id="ProtNLM"/>
    </source>
</evidence>
<protein>
    <recommendedName>
        <fullName evidence="5">DUF295 domain-containing protein</fullName>
    </recommendedName>
</protein>
<dbReference type="Pfam" id="PF03478">
    <property type="entry name" value="Beta-prop_KIB1-4"/>
    <property type="match status" value="1"/>
</dbReference>
<dbReference type="InterPro" id="IPR005174">
    <property type="entry name" value="KIB1-4_b-propeller"/>
</dbReference>
<name>A0AAD5J3A2_ACENE</name>
<feature type="domain" description="F-box" evidence="1">
    <location>
        <begin position="20"/>
        <end position="53"/>
    </location>
</feature>
<dbReference type="Gene3D" id="1.20.1280.50">
    <property type="match status" value="1"/>
</dbReference>
<dbReference type="InterPro" id="IPR001810">
    <property type="entry name" value="F-box_dom"/>
</dbReference>
<dbReference type="SUPFAM" id="SSF81383">
    <property type="entry name" value="F-box domain"/>
    <property type="match status" value="1"/>
</dbReference>
<organism evidence="3 4">
    <name type="scientific">Acer negundo</name>
    <name type="common">Box elder</name>
    <dbReference type="NCBI Taxonomy" id="4023"/>
    <lineage>
        <taxon>Eukaryota</taxon>
        <taxon>Viridiplantae</taxon>
        <taxon>Streptophyta</taxon>
        <taxon>Embryophyta</taxon>
        <taxon>Tracheophyta</taxon>
        <taxon>Spermatophyta</taxon>
        <taxon>Magnoliopsida</taxon>
        <taxon>eudicotyledons</taxon>
        <taxon>Gunneridae</taxon>
        <taxon>Pentapetalae</taxon>
        <taxon>rosids</taxon>
        <taxon>malvids</taxon>
        <taxon>Sapindales</taxon>
        <taxon>Sapindaceae</taxon>
        <taxon>Hippocastanoideae</taxon>
        <taxon>Acereae</taxon>
        <taxon>Acer</taxon>
    </lineage>
</organism>
<dbReference type="Proteomes" id="UP001064489">
    <property type="component" value="Chromosome 3"/>
</dbReference>
<dbReference type="InterPro" id="IPR050942">
    <property type="entry name" value="F-box_BR-signaling"/>
</dbReference>
<dbReference type="EMBL" id="JAJSOW010000100">
    <property type="protein sequence ID" value="KAI9184976.1"/>
    <property type="molecule type" value="Genomic_DNA"/>
</dbReference>
<comment type="caution">
    <text evidence="3">The sequence shown here is derived from an EMBL/GenBank/DDBJ whole genome shotgun (WGS) entry which is preliminary data.</text>
</comment>
<accession>A0AAD5J3A2</accession>
<reference evidence="3" key="1">
    <citation type="journal article" date="2022" name="Plant J.">
        <title>Strategies of tolerance reflected in two North American maple genomes.</title>
        <authorList>
            <person name="McEvoy S.L."/>
            <person name="Sezen U.U."/>
            <person name="Trouern-Trend A."/>
            <person name="McMahon S.M."/>
            <person name="Schaberg P.G."/>
            <person name="Yang J."/>
            <person name="Wegrzyn J.L."/>
            <person name="Swenson N.G."/>
        </authorList>
    </citation>
    <scope>NUCLEOTIDE SEQUENCE</scope>
    <source>
        <strain evidence="3">91603</strain>
    </source>
</reference>
<reference evidence="3" key="2">
    <citation type="submission" date="2023-02" db="EMBL/GenBank/DDBJ databases">
        <authorList>
            <person name="Swenson N.G."/>
            <person name="Wegrzyn J.L."/>
            <person name="Mcevoy S.L."/>
        </authorList>
    </citation>
    <scope>NUCLEOTIDE SEQUENCE</scope>
    <source>
        <strain evidence="3">91603</strain>
        <tissue evidence="3">Leaf</tissue>
    </source>
</reference>
<gene>
    <name evidence="3" type="ORF">LWI28_003064</name>
</gene>
<sequence length="416" mass="48528">MDIQKHKHHRDEDKKSSRDWSGLPDNVIATISDKISLCDSLSFSNVCKPWRILQKETLTIHRNPLRGFPWLVMSKEMGSEPKRCFSVLENKVWKMKMPKADRVLIIWGSFEDWLVMAKSPSDKILFGIRISLLNPFSGAEVVLSKADTRYHKLVFSGDPNKETCVYMAFSYVSRAFFAWILGAKDWLGSYLEEETDGLVDLISFNGSFYFLTKGYNIRVVDAAYAYSTVQSVDFDHYSVDHLMMINTRFYKVKMSPDIPINSDLNVQIFRYLVEFRGEILLITRFMRKIYIETYDFKVFRLDFDLMEWVELDNLGDFCIFLGRNCTRCYSTKELEVNKGNCIYFTNEFGPRSWVDRDHKLSCSEIDDWGIFRLNSGDCNGNGNGGSESFSYHANIDRRTPVWLTAPMSWYLDEFRP</sequence>
<evidence type="ECO:0000259" key="2">
    <source>
        <dbReference type="Pfam" id="PF03478"/>
    </source>
</evidence>
<feature type="domain" description="KIB1-4 beta-propeller" evidence="2">
    <location>
        <begin position="85"/>
        <end position="356"/>
    </location>
</feature>
<proteinExistence type="predicted"/>
<evidence type="ECO:0000313" key="3">
    <source>
        <dbReference type="EMBL" id="KAI9184976.1"/>
    </source>
</evidence>
<evidence type="ECO:0000259" key="1">
    <source>
        <dbReference type="Pfam" id="PF00646"/>
    </source>
</evidence>
<dbReference type="AlphaFoldDB" id="A0AAD5J3A2"/>
<dbReference type="PANTHER" id="PTHR44259">
    <property type="entry name" value="OS07G0183000 PROTEIN-RELATED"/>
    <property type="match status" value="1"/>
</dbReference>
<dbReference type="InterPro" id="IPR036047">
    <property type="entry name" value="F-box-like_dom_sf"/>
</dbReference>
<keyword evidence="4" id="KW-1185">Reference proteome</keyword>
<evidence type="ECO:0000313" key="4">
    <source>
        <dbReference type="Proteomes" id="UP001064489"/>
    </source>
</evidence>
<dbReference type="Pfam" id="PF00646">
    <property type="entry name" value="F-box"/>
    <property type="match status" value="1"/>
</dbReference>